<protein>
    <recommendedName>
        <fullName evidence="2">DUF218 domain-containing protein</fullName>
    </recommendedName>
</protein>
<dbReference type="PANTHER" id="PTHR30336">
    <property type="entry name" value="INNER MEMBRANE PROTEIN, PROBABLE PERMEASE"/>
    <property type="match status" value="1"/>
</dbReference>
<proteinExistence type="predicted"/>
<dbReference type="InterPro" id="IPR051599">
    <property type="entry name" value="Cell_Envelope_Assoc"/>
</dbReference>
<evidence type="ECO:0000259" key="2">
    <source>
        <dbReference type="Pfam" id="PF02698"/>
    </source>
</evidence>
<dbReference type="Pfam" id="PF02698">
    <property type="entry name" value="DUF218"/>
    <property type="match status" value="1"/>
</dbReference>
<dbReference type="OrthoDB" id="10055554at2759"/>
<dbReference type="AlphaFoldDB" id="A0A5B8MUP9"/>
<dbReference type="EMBL" id="CP031046">
    <property type="protein sequence ID" value="QDZ24279.1"/>
    <property type="molecule type" value="Genomic_DNA"/>
</dbReference>
<evidence type="ECO:0000313" key="3">
    <source>
        <dbReference type="EMBL" id="QDZ24279.1"/>
    </source>
</evidence>
<dbReference type="Gene3D" id="3.40.50.620">
    <property type="entry name" value="HUPs"/>
    <property type="match status" value="1"/>
</dbReference>
<dbReference type="CDD" id="cd06259">
    <property type="entry name" value="YdcF-like"/>
    <property type="match status" value="1"/>
</dbReference>
<evidence type="ECO:0000256" key="1">
    <source>
        <dbReference type="SAM" id="MobiDB-lite"/>
    </source>
</evidence>
<organism evidence="3 4">
    <name type="scientific">Chloropicon primus</name>
    <dbReference type="NCBI Taxonomy" id="1764295"/>
    <lineage>
        <taxon>Eukaryota</taxon>
        <taxon>Viridiplantae</taxon>
        <taxon>Chlorophyta</taxon>
        <taxon>Chloropicophyceae</taxon>
        <taxon>Chloropicales</taxon>
        <taxon>Chloropicaceae</taxon>
        <taxon>Chloropicon</taxon>
    </lineage>
</organism>
<dbReference type="GO" id="GO:0005886">
    <property type="term" value="C:plasma membrane"/>
    <property type="evidence" value="ECO:0007669"/>
    <property type="project" value="TreeGrafter"/>
</dbReference>
<accession>A0A5B8MUP9</accession>
<evidence type="ECO:0000313" key="4">
    <source>
        <dbReference type="Proteomes" id="UP000316726"/>
    </source>
</evidence>
<sequence length="284" mass="31059">MIIVSLRRSMVLGRVVASAGRRGVQEGPWTRRWKQAGATQRRRSAAGSRTARWRAESASEGAEGASAQGVDGIVVLAGGLTASGGVPRWVQGRLDAASELHAKYPGSVILVTGGGSPHKRPVLFDSGHVNHESTVCCDYLVKERGVCPTKIIKETSSYDTIGNAYFSLVIHALPLGWRSVVAVTSAFHLPRAAACFDWVYGSCDSSPALRYHSVPDEGMSPRALEARIGREKESAQALVRNAREILTLKEINLWLHQKHRCYAVARQEEWNEPTEADKLELETY</sequence>
<dbReference type="Proteomes" id="UP000316726">
    <property type="component" value="Chromosome 13"/>
</dbReference>
<feature type="region of interest" description="Disordered" evidence="1">
    <location>
        <begin position="32"/>
        <end position="63"/>
    </location>
</feature>
<dbReference type="InterPro" id="IPR014729">
    <property type="entry name" value="Rossmann-like_a/b/a_fold"/>
</dbReference>
<dbReference type="InterPro" id="IPR003848">
    <property type="entry name" value="DUF218"/>
</dbReference>
<feature type="domain" description="DUF218" evidence="2">
    <location>
        <begin position="71"/>
        <end position="200"/>
    </location>
</feature>
<reference evidence="3 4" key="1">
    <citation type="submission" date="2018-07" db="EMBL/GenBank/DDBJ databases">
        <title>The complete nuclear genome of the prasinophyte Chloropicon primus (CCMP1205).</title>
        <authorList>
            <person name="Pombert J.-F."/>
            <person name="Otis C."/>
            <person name="Turmel M."/>
            <person name="Lemieux C."/>
        </authorList>
    </citation>
    <scope>NUCLEOTIDE SEQUENCE [LARGE SCALE GENOMIC DNA]</scope>
    <source>
        <strain evidence="3 4">CCMP1205</strain>
    </source>
</reference>
<gene>
    <name evidence="3" type="ORF">A3770_13p67970</name>
</gene>
<feature type="compositionally biased region" description="Low complexity" evidence="1">
    <location>
        <begin position="35"/>
        <end position="63"/>
    </location>
</feature>
<name>A0A5B8MUP9_9CHLO</name>
<dbReference type="PANTHER" id="PTHR30336:SF20">
    <property type="entry name" value="DUF218 DOMAIN-CONTAINING PROTEIN"/>
    <property type="match status" value="1"/>
</dbReference>
<keyword evidence="4" id="KW-1185">Reference proteome</keyword>